<evidence type="ECO:0000313" key="3">
    <source>
        <dbReference type="Proteomes" id="UP000712600"/>
    </source>
</evidence>
<name>A0A8S9NUJ5_BRACR</name>
<evidence type="ECO:0000313" key="2">
    <source>
        <dbReference type="EMBL" id="KAF3504773.1"/>
    </source>
</evidence>
<organism evidence="2 3">
    <name type="scientific">Brassica cretica</name>
    <name type="common">Mustard</name>
    <dbReference type="NCBI Taxonomy" id="69181"/>
    <lineage>
        <taxon>Eukaryota</taxon>
        <taxon>Viridiplantae</taxon>
        <taxon>Streptophyta</taxon>
        <taxon>Embryophyta</taxon>
        <taxon>Tracheophyta</taxon>
        <taxon>Spermatophyta</taxon>
        <taxon>Magnoliopsida</taxon>
        <taxon>eudicotyledons</taxon>
        <taxon>Gunneridae</taxon>
        <taxon>Pentapetalae</taxon>
        <taxon>rosids</taxon>
        <taxon>malvids</taxon>
        <taxon>Brassicales</taxon>
        <taxon>Brassicaceae</taxon>
        <taxon>Brassiceae</taxon>
        <taxon>Brassica</taxon>
    </lineage>
</organism>
<dbReference type="Proteomes" id="UP000712600">
    <property type="component" value="Unassembled WGS sequence"/>
</dbReference>
<reference evidence="2" key="1">
    <citation type="submission" date="2019-12" db="EMBL/GenBank/DDBJ databases">
        <title>Genome sequencing and annotation of Brassica cretica.</title>
        <authorList>
            <person name="Studholme D.J."/>
            <person name="Sarris P."/>
        </authorList>
    </citation>
    <scope>NUCLEOTIDE SEQUENCE</scope>
    <source>
        <strain evidence="2">PFS-109/04</strain>
        <tissue evidence="2">Leaf</tissue>
    </source>
</reference>
<dbReference type="EMBL" id="QGKX02001621">
    <property type="protein sequence ID" value="KAF3504773.1"/>
    <property type="molecule type" value="Genomic_DNA"/>
</dbReference>
<proteinExistence type="predicted"/>
<comment type="caution">
    <text evidence="2">The sequence shown here is derived from an EMBL/GenBank/DDBJ whole genome shotgun (WGS) entry which is preliminary data.</text>
</comment>
<accession>A0A8S9NUJ5</accession>
<evidence type="ECO:0000256" key="1">
    <source>
        <dbReference type="SAM" id="MobiDB-lite"/>
    </source>
</evidence>
<protein>
    <submittedName>
        <fullName evidence="2">Uncharacterized protein</fullName>
    </submittedName>
</protein>
<feature type="region of interest" description="Disordered" evidence="1">
    <location>
        <begin position="1"/>
        <end position="21"/>
    </location>
</feature>
<sequence length="215" mass="24161">MKMGQIHGISQGEDGLRSIQLGRSPNWTGPAWRTAELNPSWVQLGRSPNWAGPAWQTAELNPLSVSAIYDEHQKAKTRKRCPVYTPPPRLARAASLVNGLSSTSSTGPEIVWGTVGFLFRLRALIWARISLENPEYLFFAGTVLRLPRQDYYQYLFGFRILPLESWPLSISYDVFNFCKKSLTGLEGAGLGVMTQVPGFAAFHIWISRDYEHVAF</sequence>
<gene>
    <name evidence="2" type="ORF">F2Q69_00042273</name>
</gene>
<dbReference type="AlphaFoldDB" id="A0A8S9NUJ5"/>